<evidence type="ECO:0000259" key="4">
    <source>
        <dbReference type="Pfam" id="PF00150"/>
    </source>
</evidence>
<evidence type="ECO:0000313" key="5">
    <source>
        <dbReference type="EMBL" id="GAP61872.1"/>
    </source>
</evidence>
<gene>
    <name evidence="5" type="ORF">ARMA_0295</name>
</gene>
<evidence type="ECO:0000313" key="6">
    <source>
        <dbReference type="Proteomes" id="UP000037784"/>
    </source>
</evidence>
<keyword evidence="6" id="KW-1185">Reference proteome</keyword>
<evidence type="ECO:0000256" key="2">
    <source>
        <dbReference type="ARBA" id="ARBA00023295"/>
    </source>
</evidence>
<dbReference type="InParanoid" id="A0A0M8K6R4"/>
<reference evidence="5 6" key="1">
    <citation type="journal article" date="2015" name="Genome Announc.">
        <title>Draft Genome Sequence of a Heterotrophic Facultative Anaerobic Thermophilic Bacterium, Ardenticatena maritima Strain 110ST.</title>
        <authorList>
            <person name="Kawaichi S."/>
            <person name="Yoshida T."/>
            <person name="Sako Y."/>
            <person name="Nakamura R."/>
        </authorList>
    </citation>
    <scope>NUCLEOTIDE SEQUENCE [LARGE SCALE GENOMIC DNA]</scope>
    <source>
        <strain evidence="5 6">110S</strain>
    </source>
</reference>
<dbReference type="InterPro" id="IPR017853">
    <property type="entry name" value="GH"/>
</dbReference>
<dbReference type="PANTHER" id="PTHR12631:SF10">
    <property type="entry name" value="BETA-XYLOSIDASE-LIKE PROTEIN-RELATED"/>
    <property type="match status" value="1"/>
</dbReference>
<dbReference type="InterPro" id="IPR001547">
    <property type="entry name" value="Glyco_hydro_5"/>
</dbReference>
<proteinExistence type="inferred from homology"/>
<dbReference type="GO" id="GO:0000272">
    <property type="term" value="P:polysaccharide catabolic process"/>
    <property type="evidence" value="ECO:0007669"/>
    <property type="project" value="InterPro"/>
</dbReference>
<sequence>MTILVMGTFSRFSHATSIPTTQFLPAVMHKWPPPAGIWGAEITRNGATPQVLAYAQDAHIQRMRYNNMRWDRIEPTQGTYDETYLAQIDADLANLAAVPGMQTTVVLFGTPLWAQAQPYSYCGPIRDESLDEFASFVTDMVNRYKNAPYFINSWEIWNEPDAPTNVDPSSQYVEWGCFGDFTKTEPYFGAERYVKVLKTAYTAIKAADPDAEVVLGGLLLGCNPIHNLPPNDPWCPEAGTFFEGILAYGGGQYFDTLAYHSYTAWNGISTDWDLNHAVWQSFGGATLGKLAFLQDIMSTYGISGKRIIMNEGALLCNEAQTNCLTEEREQAQAVYAVRLYTRAWAHDIDAVYWYTLNGAGWRYGGLLPGNTPTLAYRAIQQMSQQLYGGTFIADISSPPVEGYRFKAANGALVDIVWRTEEGTPVTWVLPPNTTNVLDMFGEPLPYTGNTIDIAFAPLYIIH</sequence>
<dbReference type="EMBL" id="BBZA01000016">
    <property type="protein sequence ID" value="GAP61872.1"/>
    <property type="molecule type" value="Genomic_DNA"/>
</dbReference>
<evidence type="ECO:0000256" key="3">
    <source>
        <dbReference type="RuleBase" id="RU361153"/>
    </source>
</evidence>
<organism evidence="5 6">
    <name type="scientific">Ardenticatena maritima</name>
    <dbReference type="NCBI Taxonomy" id="872965"/>
    <lineage>
        <taxon>Bacteria</taxon>
        <taxon>Bacillati</taxon>
        <taxon>Chloroflexota</taxon>
        <taxon>Ardenticatenia</taxon>
        <taxon>Ardenticatenales</taxon>
        <taxon>Ardenticatenaceae</taxon>
        <taxon>Ardenticatena</taxon>
    </lineage>
</organism>
<dbReference type="Gene3D" id="3.20.20.80">
    <property type="entry name" value="Glycosidases"/>
    <property type="match status" value="1"/>
</dbReference>
<dbReference type="AlphaFoldDB" id="A0A0M8K6R4"/>
<dbReference type="SUPFAM" id="SSF51445">
    <property type="entry name" value="(Trans)glycosidases"/>
    <property type="match status" value="1"/>
</dbReference>
<name>A0A0M8K6R4_9CHLR</name>
<dbReference type="GO" id="GO:0004553">
    <property type="term" value="F:hydrolase activity, hydrolyzing O-glycosyl compounds"/>
    <property type="evidence" value="ECO:0007669"/>
    <property type="project" value="InterPro"/>
</dbReference>
<keyword evidence="1 3" id="KW-0378">Hydrolase</keyword>
<reference evidence="6" key="2">
    <citation type="submission" date="2015-08" db="EMBL/GenBank/DDBJ databases">
        <title>Draft Genome Sequence of a Heterotrophic Facultative Anaerobic Bacterium Ardenticatena maritima Strain 110S.</title>
        <authorList>
            <person name="Kawaichi S."/>
            <person name="Yoshida T."/>
            <person name="Sako Y."/>
            <person name="Nakamura R."/>
        </authorList>
    </citation>
    <scope>NUCLEOTIDE SEQUENCE [LARGE SCALE GENOMIC DNA]</scope>
    <source>
        <strain evidence="6">110S</strain>
    </source>
</reference>
<feature type="domain" description="Glycoside hydrolase family 5" evidence="4">
    <location>
        <begin position="38"/>
        <end position="218"/>
    </location>
</feature>
<dbReference type="Pfam" id="PF00150">
    <property type="entry name" value="Cellulase"/>
    <property type="match status" value="1"/>
</dbReference>
<keyword evidence="2 3" id="KW-0326">Glycosidase</keyword>
<evidence type="ECO:0000256" key="1">
    <source>
        <dbReference type="ARBA" id="ARBA00022801"/>
    </source>
</evidence>
<protein>
    <recommendedName>
        <fullName evidence="4">Glycoside hydrolase family 5 domain-containing protein</fullName>
    </recommendedName>
</protein>
<dbReference type="Proteomes" id="UP000037784">
    <property type="component" value="Unassembled WGS sequence"/>
</dbReference>
<dbReference type="InterPro" id="IPR051923">
    <property type="entry name" value="Glycosyl_Hydrolase_39"/>
</dbReference>
<dbReference type="PANTHER" id="PTHR12631">
    <property type="entry name" value="ALPHA-L-IDURONIDASE"/>
    <property type="match status" value="1"/>
</dbReference>
<comment type="caution">
    <text evidence="5">The sequence shown here is derived from an EMBL/GenBank/DDBJ whole genome shotgun (WGS) entry which is preliminary data.</text>
</comment>
<accession>A0A0M8K6R4</accession>
<comment type="similarity">
    <text evidence="3">Belongs to the glycosyl hydrolase 5 (cellulase A) family.</text>
</comment>